<accession>A0A6J3LYQ3</accession>
<evidence type="ECO:0000256" key="1">
    <source>
        <dbReference type="SAM" id="MobiDB-lite"/>
    </source>
</evidence>
<evidence type="ECO:0000313" key="3">
    <source>
        <dbReference type="Proteomes" id="UP000504637"/>
    </source>
</evidence>
<keyword evidence="3" id="KW-1185">Reference proteome</keyword>
<evidence type="ECO:0000313" key="4">
    <source>
        <dbReference type="RefSeq" id="XP_033457465.1"/>
    </source>
</evidence>
<sequence>MVLRHLSLLTLVSNIALTHAGGHAVANGPGYGRSSRTTTSPTLYSPSAKRTTSPAQCQTTVTVTKSKTVTPVHSIAYSINVASDGSSVGFEVAYNYQVARSTVYPYTTTVTAAAMTTVTDTTTSYLATEVIETATITVPTPSGWVPIQGSLPNATRPAPGEMTTTTTETFDPNNLKRQVSTCEIVTSTVFSISTLPATTITPPRTPTGNLYSFETPVTCLDAHDLSKIFSALAHPTTITATTPSTLTSFLAEATTTQTTVIQSTQTLYTDKYIYDACRDPANFADRITDGPGPQDYVQITISKPVRGLEFARLAYPYGKEGCCAAAQALPGAAYWVSYYSECYVKLIDAESSCVPSANNFTIDYLHLDDWPEKYWAGNGPCGGLTDKKLSPSAGLGTG</sequence>
<dbReference type="GeneID" id="54366336"/>
<name>A0A6J3LYQ3_9PEZI</name>
<keyword evidence="2" id="KW-0732">Signal</keyword>
<organism evidence="4">
    <name type="scientific">Dissoconium aciculare CBS 342.82</name>
    <dbReference type="NCBI Taxonomy" id="1314786"/>
    <lineage>
        <taxon>Eukaryota</taxon>
        <taxon>Fungi</taxon>
        <taxon>Dikarya</taxon>
        <taxon>Ascomycota</taxon>
        <taxon>Pezizomycotina</taxon>
        <taxon>Dothideomycetes</taxon>
        <taxon>Dothideomycetidae</taxon>
        <taxon>Mycosphaerellales</taxon>
        <taxon>Dissoconiaceae</taxon>
        <taxon>Dissoconium</taxon>
    </lineage>
</organism>
<feature type="region of interest" description="Disordered" evidence="1">
    <location>
        <begin position="151"/>
        <end position="170"/>
    </location>
</feature>
<protein>
    <submittedName>
        <fullName evidence="4">Uncharacterized protein</fullName>
    </submittedName>
</protein>
<feature type="region of interest" description="Disordered" evidence="1">
    <location>
        <begin position="26"/>
        <end position="51"/>
    </location>
</feature>
<feature type="chain" id="PRO_5027027881" evidence="2">
    <location>
        <begin position="21"/>
        <end position="398"/>
    </location>
</feature>
<reference evidence="4" key="1">
    <citation type="submission" date="2020-01" db="EMBL/GenBank/DDBJ databases">
        <authorList>
            <consortium name="DOE Joint Genome Institute"/>
            <person name="Haridas S."/>
            <person name="Albert R."/>
            <person name="Binder M."/>
            <person name="Bloem J."/>
            <person name="Labutti K."/>
            <person name="Salamov A."/>
            <person name="Andreopoulos B."/>
            <person name="Baker S.E."/>
            <person name="Barry K."/>
            <person name="Bills G."/>
            <person name="Bluhm B.H."/>
            <person name="Cannon C."/>
            <person name="Castanera R."/>
            <person name="Culley D.E."/>
            <person name="Daum C."/>
            <person name="Ezra D."/>
            <person name="Gonzalez J.B."/>
            <person name="Henrissat B."/>
            <person name="Kuo A."/>
            <person name="Liang C."/>
            <person name="Lipzen A."/>
            <person name="Lutzoni F."/>
            <person name="Magnuson J."/>
            <person name="Mondo S."/>
            <person name="Nolan M."/>
            <person name="Ohm R."/>
            <person name="Pangilinan J."/>
            <person name="Park H.-J."/>
            <person name="Ramirez L."/>
            <person name="Alfaro M."/>
            <person name="Sun H."/>
            <person name="Tritt A."/>
            <person name="Yoshinaga Y."/>
            <person name="Zwiers L.-H."/>
            <person name="Turgeon B.G."/>
            <person name="Goodwin S.B."/>
            <person name="Spatafora J.W."/>
            <person name="Crous P.W."/>
            <person name="Grigoriev I.V."/>
        </authorList>
    </citation>
    <scope>NUCLEOTIDE SEQUENCE</scope>
    <source>
        <strain evidence="4">CBS 342.82</strain>
    </source>
</reference>
<evidence type="ECO:0000256" key="2">
    <source>
        <dbReference type="SAM" id="SignalP"/>
    </source>
</evidence>
<proteinExistence type="predicted"/>
<reference evidence="4" key="3">
    <citation type="submission" date="2025-08" db="UniProtKB">
        <authorList>
            <consortium name="RefSeq"/>
        </authorList>
    </citation>
    <scope>IDENTIFICATION</scope>
    <source>
        <strain evidence="4">CBS 342.82</strain>
    </source>
</reference>
<gene>
    <name evidence="4" type="ORF">K489DRAFT_433830</name>
</gene>
<reference evidence="4" key="2">
    <citation type="submission" date="2020-04" db="EMBL/GenBank/DDBJ databases">
        <authorList>
            <consortium name="NCBI Genome Project"/>
        </authorList>
    </citation>
    <scope>NUCLEOTIDE SEQUENCE</scope>
    <source>
        <strain evidence="4">CBS 342.82</strain>
    </source>
</reference>
<feature type="compositionally biased region" description="Polar residues" evidence="1">
    <location>
        <begin position="34"/>
        <end position="51"/>
    </location>
</feature>
<feature type="signal peptide" evidence="2">
    <location>
        <begin position="1"/>
        <end position="20"/>
    </location>
</feature>
<dbReference type="RefSeq" id="XP_033457465.1">
    <property type="nucleotide sequence ID" value="XM_033608536.1"/>
</dbReference>
<dbReference type="AlphaFoldDB" id="A0A6J3LYQ3"/>
<dbReference type="Proteomes" id="UP000504637">
    <property type="component" value="Unplaced"/>
</dbReference>